<protein>
    <recommendedName>
        <fullName evidence="4">PXPV repeat-containing protein</fullName>
    </recommendedName>
</protein>
<name>A0AAW5R854_9HYPH</name>
<dbReference type="AlphaFoldDB" id="A0AAW5R854"/>
<proteinExistence type="predicted"/>
<gene>
    <name evidence="2" type="ORF">MUB46_23645</name>
</gene>
<keyword evidence="1" id="KW-0732">Signal</keyword>
<feature type="chain" id="PRO_5043363925" description="PXPV repeat-containing protein" evidence="1">
    <location>
        <begin position="24"/>
        <end position="103"/>
    </location>
</feature>
<comment type="caution">
    <text evidence="2">The sequence shown here is derived from an EMBL/GenBank/DDBJ whole genome shotgun (WGS) entry which is preliminary data.</text>
</comment>
<dbReference type="Proteomes" id="UP001320898">
    <property type="component" value="Unassembled WGS sequence"/>
</dbReference>
<reference evidence="2 3" key="1">
    <citation type="submission" date="2022-04" db="EMBL/GenBank/DDBJ databases">
        <authorList>
            <person name="Ye Y.-Q."/>
            <person name="Du Z.-J."/>
        </authorList>
    </citation>
    <scope>NUCLEOTIDE SEQUENCE [LARGE SCALE GENOMIC DNA]</scope>
    <source>
        <strain evidence="2 3">A6E488</strain>
    </source>
</reference>
<organism evidence="2 3">
    <name type="scientific">Microbaculum marinisediminis</name>
    <dbReference type="NCBI Taxonomy" id="2931392"/>
    <lineage>
        <taxon>Bacteria</taxon>
        <taxon>Pseudomonadati</taxon>
        <taxon>Pseudomonadota</taxon>
        <taxon>Alphaproteobacteria</taxon>
        <taxon>Hyphomicrobiales</taxon>
        <taxon>Tepidamorphaceae</taxon>
        <taxon>Microbaculum</taxon>
    </lineage>
</organism>
<keyword evidence="3" id="KW-1185">Reference proteome</keyword>
<evidence type="ECO:0008006" key="4">
    <source>
        <dbReference type="Google" id="ProtNLM"/>
    </source>
</evidence>
<evidence type="ECO:0000313" key="3">
    <source>
        <dbReference type="Proteomes" id="UP001320898"/>
    </source>
</evidence>
<sequence length="103" mass="10991">MKRKTIYAAAIAMGLGLPVLAHAESFQADTEDTGTSWRALNNQVYTQYRSGYLYPGGEIPSLAYDGPGQVPGGGPVVGYRPYVAAPAYGPGPRVYYAPYPPGY</sequence>
<evidence type="ECO:0000256" key="1">
    <source>
        <dbReference type="SAM" id="SignalP"/>
    </source>
</evidence>
<dbReference type="EMBL" id="JALIDZ010000016">
    <property type="protein sequence ID" value="MCT8974863.1"/>
    <property type="molecule type" value="Genomic_DNA"/>
</dbReference>
<feature type="signal peptide" evidence="1">
    <location>
        <begin position="1"/>
        <end position="23"/>
    </location>
</feature>
<accession>A0AAW5R854</accession>
<evidence type="ECO:0000313" key="2">
    <source>
        <dbReference type="EMBL" id="MCT8974863.1"/>
    </source>
</evidence>
<dbReference type="RefSeq" id="WP_261618452.1">
    <property type="nucleotide sequence ID" value="NZ_JALIDZ010000016.1"/>
</dbReference>